<dbReference type="PROSITE" id="PS50296">
    <property type="entry name" value="SUI1"/>
    <property type="match status" value="1"/>
</dbReference>
<dbReference type="InterPro" id="IPR048247">
    <property type="entry name" value="eIF2D_N"/>
</dbReference>
<dbReference type="CDD" id="cd11610">
    <property type="entry name" value="eIF2D_N"/>
    <property type="match status" value="1"/>
</dbReference>
<reference evidence="4 5" key="1">
    <citation type="submission" date="2024-05" db="EMBL/GenBank/DDBJ databases">
        <title>Genetic variation in Jamaican populations of the coffee berry borer (Hypothenemus hampei).</title>
        <authorList>
            <person name="Errbii M."/>
            <person name="Myrie A."/>
        </authorList>
    </citation>
    <scope>NUCLEOTIDE SEQUENCE [LARGE SCALE GENOMIC DNA]</scope>
    <source>
        <strain evidence="4">JA-Hopewell-2020-01-JO</strain>
        <tissue evidence="4">Whole body</tissue>
    </source>
</reference>
<sequence length="542" mass="61061">MFKKPVRIKSNNQVKGSERKSIKDLFEKSFPNVPKNDINNYLNNKKDTLNVVKVVTHTNEVIQVYLLQKQPILFTIKDSIYPTVFLLWKFPELLQSFTVHPQVMNFISSGADLMLPGVVTPPAPLNKYGNGIQEGDPVYVNTSDNKAAVAVGVAHQSSFDMERSNGRGKCVVIHHYYGDYLCTLDGGSWTAPNLGPPEWLIKSDVYEEEFPALGESETKQEESAAQQENDNVSEDEELDMDELLMHTFLASIKYSKSLILPVLISNFFRVQMLPISPELDLKKTSFKKLKPFLDEMAQQELITIKEIKKGVEAITDINRTHPKFNEFYLKPEDRPKTIDEPLNTPSTKVTESYVITANVAPLFQEANYRKGDILDGPNIRKLVTEYVKQNNCQLEDNSKLIRPNTPALKTVCKTENPLAWEELFEKVLQSMKACFCVNSTVNKGKITPITMTVSVRSGNKKVTLIDNLEAFGVNVKEFAKECQHGVAASTSILPAGPGKKYEQLLVQGNQVIFVHNLLVEKYGISKKYIRGLELAPKGKKKK</sequence>
<dbReference type="InterPro" id="IPR036885">
    <property type="entry name" value="SWIB_MDM2_dom_sf"/>
</dbReference>
<gene>
    <name evidence="4" type="ORF">ABEB36_011843</name>
</gene>
<dbReference type="PANTHER" id="PTHR12217">
    <property type="entry name" value="EUKARYOTIC TRANSLATION INITIATION FACTOR 2D"/>
    <property type="match status" value="1"/>
</dbReference>
<dbReference type="Pfam" id="PF26291">
    <property type="entry name" value="SWIB_eIF2D"/>
    <property type="match status" value="1"/>
</dbReference>
<dbReference type="InterPro" id="IPR036877">
    <property type="entry name" value="SUI1_dom_sf"/>
</dbReference>
<dbReference type="InterPro" id="IPR048248">
    <property type="entry name" value="PUA_eIF2d-like"/>
</dbReference>
<dbReference type="InterPro" id="IPR015947">
    <property type="entry name" value="PUA-like_sf"/>
</dbReference>
<dbReference type="Gene3D" id="3.30.780.10">
    <property type="entry name" value="SUI1-like domain"/>
    <property type="match status" value="1"/>
</dbReference>
<evidence type="ECO:0000313" key="5">
    <source>
        <dbReference type="Proteomes" id="UP001566132"/>
    </source>
</evidence>
<protein>
    <recommendedName>
        <fullName evidence="3">SUI1 domain-containing protein</fullName>
    </recommendedName>
</protein>
<dbReference type="InterPro" id="IPR058886">
    <property type="entry name" value="SWIB_eIF2D"/>
</dbReference>
<name>A0ABD1E9G1_HYPHA</name>
<keyword evidence="5" id="KW-1185">Reference proteome</keyword>
<dbReference type="Proteomes" id="UP001566132">
    <property type="component" value="Unassembled WGS sequence"/>
</dbReference>
<proteinExistence type="predicted"/>
<dbReference type="SUPFAM" id="SSF55159">
    <property type="entry name" value="eIF1-like"/>
    <property type="match status" value="1"/>
</dbReference>
<evidence type="ECO:0000256" key="1">
    <source>
        <dbReference type="ARBA" id="ARBA00022490"/>
    </source>
</evidence>
<dbReference type="Pfam" id="PF25304">
    <property type="entry name" value="WHD_eIF2D"/>
    <property type="match status" value="1"/>
</dbReference>
<dbReference type="PROSITE" id="PS50890">
    <property type="entry name" value="PUA"/>
    <property type="match status" value="1"/>
</dbReference>
<dbReference type="InterPro" id="IPR001950">
    <property type="entry name" value="SUI1"/>
</dbReference>
<dbReference type="CDD" id="cd11608">
    <property type="entry name" value="eIF2D_C"/>
    <property type="match status" value="1"/>
</dbReference>
<dbReference type="InterPro" id="IPR039757">
    <property type="entry name" value="EIF2D"/>
</dbReference>
<dbReference type="SUPFAM" id="SSF88697">
    <property type="entry name" value="PUA domain-like"/>
    <property type="match status" value="1"/>
</dbReference>
<dbReference type="SUPFAM" id="SSF47592">
    <property type="entry name" value="SWIB/MDM2 domain"/>
    <property type="match status" value="1"/>
</dbReference>
<comment type="caution">
    <text evidence="4">The sequence shown here is derived from an EMBL/GenBank/DDBJ whole genome shotgun (WGS) entry which is preliminary data.</text>
</comment>
<keyword evidence="1" id="KW-0963">Cytoplasm</keyword>
<dbReference type="Pfam" id="PF01253">
    <property type="entry name" value="SUI1"/>
    <property type="match status" value="1"/>
</dbReference>
<dbReference type="GO" id="GO:0005737">
    <property type="term" value="C:cytoplasm"/>
    <property type="evidence" value="ECO:0007669"/>
    <property type="project" value="UniProtKB-SubCell"/>
</dbReference>
<evidence type="ECO:0000256" key="2">
    <source>
        <dbReference type="SAM" id="MobiDB-lite"/>
    </source>
</evidence>
<dbReference type="Pfam" id="PF26292">
    <property type="entry name" value="PUA_elF2D"/>
    <property type="match status" value="1"/>
</dbReference>
<feature type="region of interest" description="Disordered" evidence="2">
    <location>
        <begin position="212"/>
        <end position="234"/>
    </location>
</feature>
<dbReference type="NCBIfam" id="TIGR00451">
    <property type="entry name" value="unchar_dom_2"/>
    <property type="match status" value="1"/>
</dbReference>
<dbReference type="InterPro" id="IPR039759">
    <property type="entry name" value="eIF2D_SUI1"/>
</dbReference>
<dbReference type="InterPro" id="IPR057429">
    <property type="entry name" value="WH_eIF2D"/>
</dbReference>
<feature type="domain" description="SUI1" evidence="3">
    <location>
        <begin position="449"/>
        <end position="522"/>
    </location>
</feature>
<dbReference type="CDD" id="cd21156">
    <property type="entry name" value="PUA_eIF2d-like"/>
    <property type="match status" value="1"/>
</dbReference>
<dbReference type="Pfam" id="PF17832">
    <property type="entry name" value="Pre-PUA"/>
    <property type="match status" value="1"/>
</dbReference>
<dbReference type="PANTHER" id="PTHR12217:SF4">
    <property type="entry name" value="EUKARYOTIC TRANSLATION INITIATION FACTOR 2D"/>
    <property type="match status" value="1"/>
</dbReference>
<evidence type="ECO:0000313" key="4">
    <source>
        <dbReference type="EMBL" id="KAL1491210.1"/>
    </source>
</evidence>
<organism evidence="4 5">
    <name type="scientific">Hypothenemus hampei</name>
    <name type="common">Coffee berry borer</name>
    <dbReference type="NCBI Taxonomy" id="57062"/>
    <lineage>
        <taxon>Eukaryota</taxon>
        <taxon>Metazoa</taxon>
        <taxon>Ecdysozoa</taxon>
        <taxon>Arthropoda</taxon>
        <taxon>Hexapoda</taxon>
        <taxon>Insecta</taxon>
        <taxon>Pterygota</taxon>
        <taxon>Neoptera</taxon>
        <taxon>Endopterygota</taxon>
        <taxon>Coleoptera</taxon>
        <taxon>Polyphaga</taxon>
        <taxon>Cucujiformia</taxon>
        <taxon>Curculionidae</taxon>
        <taxon>Scolytinae</taxon>
        <taxon>Hypothenemus</taxon>
    </lineage>
</organism>
<dbReference type="Gene3D" id="3.10.400.20">
    <property type="match status" value="1"/>
</dbReference>
<dbReference type="InterPro" id="IPR041366">
    <property type="entry name" value="Pre-PUA"/>
</dbReference>
<dbReference type="EMBL" id="JBDJPC010000009">
    <property type="protein sequence ID" value="KAL1491210.1"/>
    <property type="molecule type" value="Genomic_DNA"/>
</dbReference>
<accession>A0ABD1E9G1</accession>
<dbReference type="InterPro" id="IPR004521">
    <property type="entry name" value="Uncharacterised_CHP00451"/>
</dbReference>
<dbReference type="AlphaFoldDB" id="A0ABD1E9G1"/>
<evidence type="ECO:0000259" key="3">
    <source>
        <dbReference type="PROSITE" id="PS50296"/>
    </source>
</evidence>